<protein>
    <submittedName>
        <fullName evidence="5">Response regulator RpfG family c-di-GMP phosphodiesterase</fullName>
    </submittedName>
</protein>
<evidence type="ECO:0000256" key="2">
    <source>
        <dbReference type="PROSITE-ProRule" id="PRU00169"/>
    </source>
</evidence>
<evidence type="ECO:0000256" key="3">
    <source>
        <dbReference type="SAM" id="Coils"/>
    </source>
</evidence>
<dbReference type="RefSeq" id="WP_184293607.1">
    <property type="nucleotide sequence ID" value="NZ_JACHJO010000016.1"/>
</dbReference>
<evidence type="ECO:0000313" key="6">
    <source>
        <dbReference type="Proteomes" id="UP000536604"/>
    </source>
</evidence>
<dbReference type="AlphaFoldDB" id="A0A841IVH8"/>
<dbReference type="Gene3D" id="3.40.50.2300">
    <property type="match status" value="1"/>
</dbReference>
<gene>
    <name evidence="5" type="ORF">FHS13_004161</name>
</gene>
<feature type="modified residue" description="4-aspartylphosphate" evidence="2">
    <location>
        <position position="55"/>
    </location>
</feature>
<dbReference type="Proteomes" id="UP000536604">
    <property type="component" value="Unassembled WGS sequence"/>
</dbReference>
<reference evidence="5 6" key="1">
    <citation type="submission" date="2020-08" db="EMBL/GenBank/DDBJ databases">
        <title>Genomic Encyclopedia of Type Strains, Phase III (KMG-III): the genomes of soil and plant-associated and newly described type strains.</title>
        <authorList>
            <person name="Whitman W."/>
        </authorList>
    </citation>
    <scope>NUCLEOTIDE SEQUENCE [LARGE SCALE GENOMIC DNA]</scope>
    <source>
        <strain evidence="5 6">CECT 8712</strain>
    </source>
</reference>
<evidence type="ECO:0000313" key="5">
    <source>
        <dbReference type="EMBL" id="MBB6122172.1"/>
    </source>
</evidence>
<name>A0A841IVH8_9ACTN</name>
<keyword evidence="6" id="KW-1185">Reference proteome</keyword>
<dbReference type="InterPro" id="IPR011006">
    <property type="entry name" value="CheY-like_superfamily"/>
</dbReference>
<dbReference type="PANTHER" id="PTHR44591">
    <property type="entry name" value="STRESS RESPONSE REGULATOR PROTEIN 1"/>
    <property type="match status" value="1"/>
</dbReference>
<dbReference type="PROSITE" id="PS50110">
    <property type="entry name" value="RESPONSE_REGULATORY"/>
    <property type="match status" value="1"/>
</dbReference>
<organism evidence="5 6">
    <name type="scientific">Nocardiopsis algeriensis</name>
    <dbReference type="NCBI Taxonomy" id="1478215"/>
    <lineage>
        <taxon>Bacteria</taxon>
        <taxon>Bacillati</taxon>
        <taxon>Actinomycetota</taxon>
        <taxon>Actinomycetes</taxon>
        <taxon>Streptosporangiales</taxon>
        <taxon>Nocardiopsidaceae</taxon>
        <taxon>Nocardiopsis</taxon>
    </lineage>
</organism>
<accession>A0A841IVH8</accession>
<dbReference type="GO" id="GO:0000160">
    <property type="term" value="P:phosphorelay signal transduction system"/>
    <property type="evidence" value="ECO:0007669"/>
    <property type="project" value="InterPro"/>
</dbReference>
<sequence>MTQKANILLVDDRDENLIALEAALTSLDQNLVRASSGEEALKQLLGTDFAVILLDVVMPGMDGFETAAHIKQREKTKDVPIIFLTAQEIDRHEVFRGYASRAVDFLLKPFDPWVLRSKVEVFVELHHLKAQMREQARTLQRDLGQETGEPGKILADQLAQRARQVQHDLAALRDHVVAHYQEGDQPLVEGVRRVDQAVARLTTLVDALHGPDARP</sequence>
<dbReference type="InterPro" id="IPR050595">
    <property type="entry name" value="Bact_response_regulator"/>
</dbReference>
<feature type="domain" description="Response regulatory" evidence="4">
    <location>
        <begin position="6"/>
        <end position="123"/>
    </location>
</feature>
<comment type="caution">
    <text evidence="5">The sequence shown here is derived from an EMBL/GenBank/DDBJ whole genome shotgun (WGS) entry which is preliminary data.</text>
</comment>
<evidence type="ECO:0000259" key="4">
    <source>
        <dbReference type="PROSITE" id="PS50110"/>
    </source>
</evidence>
<dbReference type="InterPro" id="IPR001789">
    <property type="entry name" value="Sig_transdc_resp-reg_receiver"/>
</dbReference>
<proteinExistence type="predicted"/>
<dbReference type="EMBL" id="JACHJO010000016">
    <property type="protein sequence ID" value="MBB6122172.1"/>
    <property type="molecule type" value="Genomic_DNA"/>
</dbReference>
<evidence type="ECO:0000256" key="1">
    <source>
        <dbReference type="ARBA" id="ARBA00022553"/>
    </source>
</evidence>
<dbReference type="PANTHER" id="PTHR44591:SF3">
    <property type="entry name" value="RESPONSE REGULATORY DOMAIN-CONTAINING PROTEIN"/>
    <property type="match status" value="1"/>
</dbReference>
<feature type="coiled-coil region" evidence="3">
    <location>
        <begin position="129"/>
        <end position="175"/>
    </location>
</feature>
<keyword evidence="3" id="KW-0175">Coiled coil</keyword>
<dbReference type="SMART" id="SM00448">
    <property type="entry name" value="REC"/>
    <property type="match status" value="1"/>
</dbReference>
<dbReference type="Pfam" id="PF00072">
    <property type="entry name" value="Response_reg"/>
    <property type="match status" value="1"/>
</dbReference>
<keyword evidence="1 2" id="KW-0597">Phosphoprotein</keyword>
<dbReference type="SUPFAM" id="SSF52172">
    <property type="entry name" value="CheY-like"/>
    <property type="match status" value="1"/>
</dbReference>